<name>A0A5P1F6B8_ASPOF</name>
<dbReference type="EMBL" id="CM007384">
    <property type="protein sequence ID" value="ONK72957.1"/>
    <property type="molecule type" value="Genomic_DNA"/>
</dbReference>
<reference evidence="4" key="1">
    <citation type="journal article" date="2017" name="Nat. Commun.">
        <title>The asparagus genome sheds light on the origin and evolution of a young Y chromosome.</title>
        <authorList>
            <person name="Harkess A."/>
            <person name="Zhou J."/>
            <person name="Xu C."/>
            <person name="Bowers J.E."/>
            <person name="Van der Hulst R."/>
            <person name="Ayyampalayam S."/>
            <person name="Mercati F."/>
            <person name="Riccardi P."/>
            <person name="McKain M.R."/>
            <person name="Kakrana A."/>
            <person name="Tang H."/>
            <person name="Ray J."/>
            <person name="Groenendijk J."/>
            <person name="Arikit S."/>
            <person name="Mathioni S.M."/>
            <person name="Nakano M."/>
            <person name="Shan H."/>
            <person name="Telgmann-Rauber A."/>
            <person name="Kanno A."/>
            <person name="Yue Z."/>
            <person name="Chen H."/>
            <person name="Li W."/>
            <person name="Chen Y."/>
            <person name="Xu X."/>
            <person name="Zhang Y."/>
            <person name="Luo S."/>
            <person name="Chen H."/>
            <person name="Gao J."/>
            <person name="Mao Z."/>
            <person name="Pires J.C."/>
            <person name="Luo M."/>
            <person name="Kudrna D."/>
            <person name="Wing R.A."/>
            <person name="Meyers B.C."/>
            <person name="Yi K."/>
            <person name="Kong H."/>
            <person name="Lavrijsen P."/>
            <person name="Sunseri F."/>
            <person name="Falavigna A."/>
            <person name="Ye Y."/>
            <person name="Leebens-Mack J.H."/>
            <person name="Chen G."/>
        </authorList>
    </citation>
    <scope>NUCLEOTIDE SEQUENCE [LARGE SCALE GENOMIC DNA]</scope>
    <source>
        <strain evidence="4">cv. DH0086</strain>
    </source>
</reference>
<protein>
    <recommendedName>
        <fullName evidence="2">DUF7796 domain-containing protein</fullName>
    </recommendedName>
</protein>
<dbReference type="Proteomes" id="UP000243459">
    <property type="component" value="Chromosome 4"/>
</dbReference>
<evidence type="ECO:0000256" key="1">
    <source>
        <dbReference type="SAM" id="MobiDB-lite"/>
    </source>
</evidence>
<dbReference type="InterPro" id="IPR056698">
    <property type="entry name" value="DUF7796"/>
</dbReference>
<feature type="compositionally biased region" description="Low complexity" evidence="1">
    <location>
        <begin position="215"/>
        <end position="233"/>
    </location>
</feature>
<dbReference type="Gramene" id="ONK72957">
    <property type="protein sequence ID" value="ONK72957"/>
    <property type="gene ID" value="A4U43_C04F25340"/>
</dbReference>
<accession>A0A5P1F6B8</accession>
<feature type="region of interest" description="Disordered" evidence="1">
    <location>
        <begin position="201"/>
        <end position="255"/>
    </location>
</feature>
<feature type="domain" description="DUF7796" evidence="2">
    <location>
        <begin position="51"/>
        <end position="189"/>
    </location>
</feature>
<organism evidence="3 4">
    <name type="scientific">Asparagus officinalis</name>
    <name type="common">Garden asparagus</name>
    <dbReference type="NCBI Taxonomy" id="4686"/>
    <lineage>
        <taxon>Eukaryota</taxon>
        <taxon>Viridiplantae</taxon>
        <taxon>Streptophyta</taxon>
        <taxon>Embryophyta</taxon>
        <taxon>Tracheophyta</taxon>
        <taxon>Spermatophyta</taxon>
        <taxon>Magnoliopsida</taxon>
        <taxon>Liliopsida</taxon>
        <taxon>Asparagales</taxon>
        <taxon>Asparagaceae</taxon>
        <taxon>Asparagoideae</taxon>
        <taxon>Asparagus</taxon>
    </lineage>
</organism>
<dbReference type="Pfam" id="PF25072">
    <property type="entry name" value="DUF7796"/>
    <property type="match status" value="1"/>
</dbReference>
<evidence type="ECO:0000313" key="3">
    <source>
        <dbReference type="EMBL" id="ONK72957.1"/>
    </source>
</evidence>
<sequence>MMMSHPSKLSLIPFFLSLIFVILFYLNTRSQRPITALDSSDIDQRRKAVLSRSRIAVCLVGGARRFELTGPSIIKNILREYPNADLFLNSWLDENSYKFVTLEKAPRIAAVWISVPKKVKETAEESRVLTSNNSPKGLQGLLQYFTLVEGCLDQIRIHESRTNTTYDWIIRTRVDSYWSSPLTPLAFTPFSLRWSQELACGGPQTEPIRPRRRAPLLAPPSSRCPSSPPLNSSATVTSTRIRIQGPTRGYPTNIQ</sequence>
<gene>
    <name evidence="3" type="ORF">A4U43_C04F25340</name>
</gene>
<proteinExistence type="predicted"/>
<evidence type="ECO:0000313" key="4">
    <source>
        <dbReference type="Proteomes" id="UP000243459"/>
    </source>
</evidence>
<evidence type="ECO:0000259" key="2">
    <source>
        <dbReference type="Pfam" id="PF25072"/>
    </source>
</evidence>
<dbReference type="PANTHER" id="PTHR35112:SF1">
    <property type="entry name" value="RING_FYVE_PHD ZINC FINGER SUPERFAMILY PROTEIN"/>
    <property type="match status" value="1"/>
</dbReference>
<dbReference type="AlphaFoldDB" id="A0A5P1F6B8"/>
<keyword evidence="4" id="KW-1185">Reference proteome</keyword>
<dbReference type="PANTHER" id="PTHR35112">
    <property type="entry name" value="OS08G0360500 PROTEIN"/>
    <property type="match status" value="1"/>
</dbReference>